<comment type="caution">
    <text evidence="7">The sequence shown here is derived from an EMBL/GenBank/DDBJ whole genome shotgun (WGS) entry which is preliminary data.</text>
</comment>
<keyword evidence="1 7" id="KW-0378">Hydrolase</keyword>
<dbReference type="Pfam" id="PF00176">
    <property type="entry name" value="SNF2-rel_dom"/>
    <property type="match status" value="1"/>
</dbReference>
<dbReference type="Gene3D" id="3.40.50.300">
    <property type="entry name" value="P-loop containing nucleotide triphosphate hydrolases"/>
    <property type="match status" value="1"/>
</dbReference>
<dbReference type="Proteomes" id="UP001552594">
    <property type="component" value="Unassembled WGS sequence"/>
</dbReference>
<evidence type="ECO:0000313" key="7">
    <source>
        <dbReference type="EMBL" id="MEV5511260.1"/>
    </source>
</evidence>
<keyword evidence="8" id="KW-1185">Reference proteome</keyword>
<keyword evidence="7" id="KW-0347">Helicase</keyword>
<dbReference type="Pfam" id="PF00271">
    <property type="entry name" value="Helicase_C"/>
    <property type="match status" value="1"/>
</dbReference>
<evidence type="ECO:0000256" key="1">
    <source>
        <dbReference type="ARBA" id="ARBA00022801"/>
    </source>
</evidence>
<evidence type="ECO:0000259" key="4">
    <source>
        <dbReference type="PROSITE" id="PS50137"/>
    </source>
</evidence>
<dbReference type="InterPro" id="IPR049730">
    <property type="entry name" value="SNF2/RAD54-like_C"/>
</dbReference>
<dbReference type="GO" id="GO:0016787">
    <property type="term" value="F:hydrolase activity"/>
    <property type="evidence" value="ECO:0007669"/>
    <property type="project" value="UniProtKB-KW"/>
</dbReference>
<dbReference type="CDD" id="cd18793">
    <property type="entry name" value="SF2_C_SNF"/>
    <property type="match status" value="1"/>
</dbReference>
<sequence length="1404" mass="151568">MTAEPHGRHPGHQAPDAERWHAALKSACARRSYPEEHTAEAVRRAAEGRLSLRDLRLMLLAVPDHPARQAAFDQVAAHGDAAGQLLLLHAQLESWPPPVVTDDGAEEGREHRASALAGPPGRPVRGPECRADTRKAARQRAQLALLCQLAGLTPRQAAPDATPLRAARALEPGMTGAEFETLLRERAESGQGPGEELLEEILRRASASRLRHRDLELLLFHTGGPPWAAARAAALELVARMPPTAETLLSWHCEQSGGPGAEYRQETGGTPAEPKYTVTARLGPHTGGPRQALGRKVARHYAAVELLARVTGLEPPRVTVPDRPENEKRVAPLKAGDDPLKLLNKYTQLEVITKPVYTFSRGRPGSQAPVICTAACDYRGRRTEVSAQGRAASRAEARIAAARALIGVLSRTGGDMAPVPAIPERRKPPATPAPATPTPPAPAAAGASADQALEALRAGCALVFLPAPAPSHARLLIHRPDGSPLPAPPLPGPLTPARRQLALERPEGIRCAQVEGWALPLDHAVPLLLSADGQAAVHPTVRAWARAARTGLRLIAARLVHPALTPAGLDTWRIGPLPEETHRTLDQLAAQLPPHAHCTPAGSPPHLPPPGRTLQEFLDALADALLRTPGAVPLFGDLPFTGTTARPAPQLRLWTDMVADRCEGGTTPGLVLRVAPPDPADAEAGRLRATLLLRPPGSDRAEPVARFHTGHRPPPGLDHGDLRRAVRALRRAAQDWPPLKRLADHDPAAPLLLTSSDILELLGETGRLLAERGLGIQWPEELRRALSTRTVVGGTAHDGSDGSRGSGESGGPGASVGFGLNQLLDFRWQLVLDGEPLTEAEMDRLVAAARPLVALRDRWVLVDPDTARRARHRRLEPLTGAAALTAALSGSVTVDGRDFACEPAGALAEVVATLRGGETARPVPVPRALHAQLRDYQHRALNWLSHTTSLGFGACLADDMGLGKTLTAIAFHLHRRECGHPGPTLVICPSSLVANWAREIARFAPGTPVIRYHGNQRSLAGTAETAVVVTTYGILRRDHRRLAAVNWDLVLADEAQHVKNHRTQTARCLRELRSGVRLALTGTPVENTLDELWAILDWANPGLFGTLARFRERYARDVERDTADPAARRLTRLISPFLLRRRKSDPGIAPELPPKVHQERIVQLTAEQAALYEANVREAMAAVRGSAGPGRRRMVLRLLTALKQICNHPAHYLHHRTGRPAPDEPPFAERSAKLRALQELLTTIGERGESALIFTSYVVMGRLLQDHLDTLGLDPLFLHGSTPPARRQEMVDAFQAGRHRILILSLRAAGTGLNLTRATHVIHYDRTWNPAIEDQATDRAHRIGQHRTVHVHQLISEGTVEDRIAALLESKRALHDAVLATGESALGALTDRELADLVTLGKNT</sequence>
<dbReference type="Pfam" id="PF12419">
    <property type="entry name" value="DUF3670"/>
    <property type="match status" value="1"/>
</dbReference>
<dbReference type="InterPro" id="IPR001650">
    <property type="entry name" value="Helicase_C-like"/>
</dbReference>
<dbReference type="SMART" id="SM00490">
    <property type="entry name" value="HELICc"/>
    <property type="match status" value="1"/>
</dbReference>
<dbReference type="InterPro" id="IPR027417">
    <property type="entry name" value="P-loop_NTPase"/>
</dbReference>
<proteinExistence type="predicted"/>
<dbReference type="InterPro" id="IPR000330">
    <property type="entry name" value="SNF2_N"/>
</dbReference>
<feature type="compositionally biased region" description="Gly residues" evidence="3">
    <location>
        <begin position="802"/>
        <end position="814"/>
    </location>
</feature>
<dbReference type="Gene3D" id="3.40.50.10810">
    <property type="entry name" value="Tandem AAA-ATPase domain"/>
    <property type="match status" value="1"/>
</dbReference>
<dbReference type="InterPro" id="IPR038718">
    <property type="entry name" value="SNF2-like_sf"/>
</dbReference>
<dbReference type="RefSeq" id="WP_241560927.1">
    <property type="nucleotide sequence ID" value="NZ_JBFAUK010000058.1"/>
</dbReference>
<keyword evidence="7" id="KW-0547">Nucleotide-binding</keyword>
<dbReference type="InterPro" id="IPR014001">
    <property type="entry name" value="Helicase_ATP-bd"/>
</dbReference>
<dbReference type="InterPro" id="IPR022138">
    <property type="entry name" value="DUF3670"/>
</dbReference>
<reference evidence="7 8" key="1">
    <citation type="submission" date="2024-06" db="EMBL/GenBank/DDBJ databases">
        <title>The Natural Products Discovery Center: Release of the First 8490 Sequenced Strains for Exploring Actinobacteria Biosynthetic Diversity.</title>
        <authorList>
            <person name="Kalkreuter E."/>
            <person name="Kautsar S.A."/>
            <person name="Yang D."/>
            <person name="Bader C.D."/>
            <person name="Teijaro C.N."/>
            <person name="Fluegel L."/>
            <person name="Davis C.M."/>
            <person name="Simpson J.R."/>
            <person name="Lauterbach L."/>
            <person name="Steele A.D."/>
            <person name="Gui C."/>
            <person name="Meng S."/>
            <person name="Li G."/>
            <person name="Viehrig K."/>
            <person name="Ye F."/>
            <person name="Su P."/>
            <person name="Kiefer A.F."/>
            <person name="Nichols A."/>
            <person name="Cepeda A.J."/>
            <person name="Yan W."/>
            <person name="Fan B."/>
            <person name="Jiang Y."/>
            <person name="Adhikari A."/>
            <person name="Zheng C.-J."/>
            <person name="Schuster L."/>
            <person name="Cowan T.M."/>
            <person name="Smanski M.J."/>
            <person name="Chevrette M.G."/>
            <person name="De Carvalho L.P.S."/>
            <person name="Shen B."/>
        </authorList>
    </citation>
    <scope>NUCLEOTIDE SEQUENCE [LARGE SCALE GENOMIC DNA]</scope>
    <source>
        <strain evidence="7 8">NPDC052347</strain>
    </source>
</reference>
<dbReference type="SUPFAM" id="SSF52540">
    <property type="entry name" value="P-loop containing nucleoside triphosphate hydrolases"/>
    <property type="match status" value="2"/>
</dbReference>
<evidence type="ECO:0000256" key="3">
    <source>
        <dbReference type="SAM" id="MobiDB-lite"/>
    </source>
</evidence>
<feature type="compositionally biased region" description="Pro residues" evidence="3">
    <location>
        <begin position="429"/>
        <end position="442"/>
    </location>
</feature>
<evidence type="ECO:0000259" key="6">
    <source>
        <dbReference type="PROSITE" id="PS51194"/>
    </source>
</evidence>
<dbReference type="SMART" id="SM00487">
    <property type="entry name" value="DEXDc"/>
    <property type="match status" value="1"/>
</dbReference>
<evidence type="ECO:0000259" key="5">
    <source>
        <dbReference type="PROSITE" id="PS51192"/>
    </source>
</evidence>
<dbReference type="PANTHER" id="PTHR10799">
    <property type="entry name" value="SNF2/RAD54 HELICASE FAMILY"/>
    <property type="match status" value="1"/>
</dbReference>
<dbReference type="EC" id="3.6.4.-" evidence="7"/>
<keyword evidence="7" id="KW-0067">ATP-binding</keyword>
<protein>
    <submittedName>
        <fullName evidence="7">DEAD/DEAH box helicase</fullName>
        <ecNumber evidence="7">3.6.4.-</ecNumber>
    </submittedName>
</protein>
<feature type="domain" description="Helicase ATP-binding" evidence="5">
    <location>
        <begin position="945"/>
        <end position="1102"/>
    </location>
</feature>
<gene>
    <name evidence="7" type="ORF">AB0L16_33435</name>
</gene>
<feature type="domain" description="DRBM" evidence="4">
    <location>
        <begin position="338"/>
        <end position="411"/>
    </location>
</feature>
<organism evidence="7 8">
    <name type="scientific">Streptomyces orinoci</name>
    <name type="common">Streptoverticillium orinoci</name>
    <dbReference type="NCBI Taxonomy" id="67339"/>
    <lineage>
        <taxon>Bacteria</taxon>
        <taxon>Bacillati</taxon>
        <taxon>Actinomycetota</taxon>
        <taxon>Actinomycetes</taxon>
        <taxon>Kitasatosporales</taxon>
        <taxon>Streptomycetaceae</taxon>
        <taxon>Streptomyces</taxon>
    </lineage>
</organism>
<dbReference type="PROSITE" id="PS50137">
    <property type="entry name" value="DS_RBD"/>
    <property type="match status" value="1"/>
</dbReference>
<dbReference type="EMBL" id="JBFAUK010000058">
    <property type="protein sequence ID" value="MEV5511260.1"/>
    <property type="molecule type" value="Genomic_DNA"/>
</dbReference>
<feature type="domain" description="Helicase C-terminal" evidence="6">
    <location>
        <begin position="1236"/>
        <end position="1390"/>
    </location>
</feature>
<dbReference type="PROSITE" id="PS51192">
    <property type="entry name" value="HELICASE_ATP_BIND_1"/>
    <property type="match status" value="1"/>
</dbReference>
<dbReference type="PROSITE" id="PS51194">
    <property type="entry name" value="HELICASE_CTER"/>
    <property type="match status" value="1"/>
</dbReference>
<dbReference type="InterPro" id="IPR014720">
    <property type="entry name" value="dsRBD_dom"/>
</dbReference>
<accession>A0ABV3K887</accession>
<feature type="region of interest" description="Disordered" evidence="3">
    <location>
        <begin position="416"/>
        <end position="448"/>
    </location>
</feature>
<evidence type="ECO:0000256" key="2">
    <source>
        <dbReference type="PROSITE-ProRule" id="PRU00266"/>
    </source>
</evidence>
<keyword evidence="2" id="KW-0694">RNA-binding</keyword>
<feature type="region of interest" description="Disordered" evidence="3">
    <location>
        <begin position="791"/>
        <end position="814"/>
    </location>
</feature>
<dbReference type="GO" id="GO:0004386">
    <property type="term" value="F:helicase activity"/>
    <property type="evidence" value="ECO:0007669"/>
    <property type="project" value="UniProtKB-KW"/>
</dbReference>
<evidence type="ECO:0000313" key="8">
    <source>
        <dbReference type="Proteomes" id="UP001552594"/>
    </source>
</evidence>
<feature type="region of interest" description="Disordered" evidence="3">
    <location>
        <begin position="101"/>
        <end position="128"/>
    </location>
</feature>
<name>A0ABV3K887_STRON</name>